<keyword evidence="2" id="KW-0521">NADP</keyword>
<comment type="similarity">
    <text evidence="1">Belongs to the short-chain dehydrogenases/reductases (SDR) family.</text>
</comment>
<dbReference type="PANTHER" id="PTHR43008">
    <property type="entry name" value="BENZIL REDUCTASE"/>
    <property type="match status" value="1"/>
</dbReference>
<dbReference type="InterPro" id="IPR057082">
    <property type="entry name" value="PH_C"/>
</dbReference>
<feature type="compositionally biased region" description="Pro residues" evidence="4">
    <location>
        <begin position="262"/>
        <end position="272"/>
    </location>
</feature>
<dbReference type="InterPro" id="IPR036291">
    <property type="entry name" value="NAD(P)-bd_dom_sf"/>
</dbReference>
<feature type="non-terminal residue" evidence="7">
    <location>
        <position position="1"/>
    </location>
</feature>
<dbReference type="Pfam" id="PF13561">
    <property type="entry name" value="adh_short_C2"/>
    <property type="match status" value="1"/>
</dbReference>
<reference evidence="7 8" key="1">
    <citation type="journal article" date="2018" name="IMA Fungus">
        <title>IMA Genome-F 10: Nine draft genome sequences of Claviceps purpurea s.lat., including C. arundinis, C. humidiphila, and C. cf. spartinae, pseudomolecules for the pitch canker pathogen Fusarium circinatum, draft genome of Davidsoniella eucalypti, Grosmannia galeiformis, Quambalaria eucalypti, and Teratosphaeria destructans.</title>
        <authorList>
            <person name="Wingfield B.D."/>
            <person name="Liu M."/>
            <person name="Nguyen H.D."/>
            <person name="Lane F.A."/>
            <person name="Morgan S.W."/>
            <person name="De Vos L."/>
            <person name="Wilken P.M."/>
            <person name="Duong T.A."/>
            <person name="Aylward J."/>
            <person name="Coetzee M.P."/>
            <person name="Dadej K."/>
            <person name="De Beer Z.W."/>
            <person name="Findlay W."/>
            <person name="Havenga M."/>
            <person name="Kolarik M."/>
            <person name="Menzies J.G."/>
            <person name="Naidoo K."/>
            <person name="Pochopski O."/>
            <person name="Shoukouhi P."/>
            <person name="Santana Q.C."/>
            <person name="Seifert K.A."/>
            <person name="Soal N."/>
            <person name="Steenkamp E.T."/>
            <person name="Tatham C.T."/>
            <person name="van der Nest M.A."/>
            <person name="Wingfield M.J."/>
        </authorList>
    </citation>
    <scope>NUCLEOTIDE SEQUENCE [LARGE SCALE GENOMIC DNA]</scope>
    <source>
        <strain evidence="7">CMW44962</strain>
    </source>
</reference>
<evidence type="ECO:0000256" key="2">
    <source>
        <dbReference type="ARBA" id="ARBA00022857"/>
    </source>
</evidence>
<dbReference type="AlphaFoldDB" id="A0A9W7SIR1"/>
<evidence type="ECO:0000259" key="6">
    <source>
        <dbReference type="Pfam" id="PF23076"/>
    </source>
</evidence>
<evidence type="ECO:0000256" key="3">
    <source>
        <dbReference type="ARBA" id="ARBA00023002"/>
    </source>
</evidence>
<reference evidence="7 8" key="2">
    <citation type="journal article" date="2021" name="Curr. Genet.">
        <title>Genetic response to nitrogen starvation in the aggressive Eucalyptus foliar pathogen Teratosphaeria destructans.</title>
        <authorList>
            <person name="Havenga M."/>
            <person name="Wingfield B.D."/>
            <person name="Wingfield M.J."/>
            <person name="Dreyer L.L."/>
            <person name="Roets F."/>
            <person name="Aylward J."/>
        </authorList>
    </citation>
    <scope>NUCLEOTIDE SEQUENCE [LARGE SCALE GENOMIC DNA]</scope>
    <source>
        <strain evidence="7">CMW44962</strain>
    </source>
</reference>
<evidence type="ECO:0000313" key="7">
    <source>
        <dbReference type="EMBL" id="KAH9811176.1"/>
    </source>
</evidence>
<dbReference type="Proteomes" id="UP001138500">
    <property type="component" value="Unassembled WGS sequence"/>
</dbReference>
<sequence>PHDWITVTFINISFCLNLSKQPWCLLRFERGIITVDQAILRYDTELCAGLDDMSDQHALIRLAENAEDAASGLYLFRDSLPQNATQITVIISELFANSSLLREISHAYSDLRYQPSFWRIREDMGLLVSSSQATYQDVLLMFRRAPGRGHHQIVWEDMRYRMEHEESLDLSRRVQLYTIFLKAQRDIIKGRRAADIRHVKRRLEALLEAQETGSGLQTPRVTRDAEQSRSIPLPRSRQAGLPSQSISPLMSSSDVPEGWTLPYPPGTPPIAPEVPLPSPGFSSGSSLTLASSQTSYGSDAFAQTSPRLIHWAQNVFRGSSPATPFSEDYHLNTRSLCDGPPEPGALHEMCQNGFQLAINLPFDSERLCVEMFWRPVDNRARIFIRTKDGEGHDRYYCTSMHSLKVIRQRSCLQLCTLSRIEDLYRQWARLNFYHYERMVLFYCTFIAMKYQDERELPNRQLNDFCELSQPPGGEELLYGGVVRDGELAHTLRLFLDHGSGAVRLEASAYRGRMRDVPLWTAFVTRWANDPDWAGLEPGSRKIVSLAVIRPPPYVFLLGYMPPQNTQGQYIMHFVHQEANVDAPNSTQGLHPALEWSHEEVMDMLEVNVAGARLSAVSCARQMVKYNCPGSIVIVASMSAFIANDGLECHIYNGSKAGVVGMSRVLAMEWAKIISGLPIRVNFLCPGNIMTPMVLKNFADDPTLRVKWEKANMLGRISIPEEYKGAIIYMLSQASSFMTGAALVIHGGYTAK</sequence>
<proteinExistence type="inferred from homology"/>
<dbReference type="PANTHER" id="PTHR43008:SF10">
    <property type="entry name" value="CHAIN DEHYDROGENASE_OXIDOREDUCTASE, PUTATIVE (AFU_ORTHOLOGUE AFUA_2G15740)-RELATED"/>
    <property type="match status" value="1"/>
</dbReference>
<accession>A0A9W7SIR1</accession>
<feature type="region of interest" description="Disordered" evidence="4">
    <location>
        <begin position="210"/>
        <end position="272"/>
    </location>
</feature>
<dbReference type="PRINTS" id="PR00081">
    <property type="entry name" value="GDHRDH"/>
</dbReference>
<dbReference type="InterPro" id="IPR057081">
    <property type="entry name" value="PH_N"/>
</dbReference>
<evidence type="ECO:0000313" key="8">
    <source>
        <dbReference type="Proteomes" id="UP001138500"/>
    </source>
</evidence>
<feature type="compositionally biased region" description="Low complexity" evidence="4">
    <location>
        <begin position="241"/>
        <end position="253"/>
    </location>
</feature>
<evidence type="ECO:0000256" key="1">
    <source>
        <dbReference type="ARBA" id="ARBA00006484"/>
    </source>
</evidence>
<feature type="compositionally biased region" description="Polar residues" evidence="4">
    <location>
        <begin position="211"/>
        <end position="220"/>
    </location>
</feature>
<name>A0A9W7SIR1_9PEZI</name>
<comment type="caution">
    <text evidence="7">The sequence shown here is derived from an EMBL/GenBank/DDBJ whole genome shotgun (WGS) entry which is preliminary data.</text>
</comment>
<dbReference type="OrthoDB" id="5345571at2759"/>
<feature type="domain" description="PH" evidence="6">
    <location>
        <begin position="476"/>
        <end position="578"/>
    </location>
</feature>
<dbReference type="GO" id="GO:0050664">
    <property type="term" value="F:oxidoreductase activity, acting on NAD(P)H, oxygen as acceptor"/>
    <property type="evidence" value="ECO:0007669"/>
    <property type="project" value="TreeGrafter"/>
</dbReference>
<organism evidence="7 8">
    <name type="scientific">Teratosphaeria destructans</name>
    <dbReference type="NCBI Taxonomy" id="418781"/>
    <lineage>
        <taxon>Eukaryota</taxon>
        <taxon>Fungi</taxon>
        <taxon>Dikarya</taxon>
        <taxon>Ascomycota</taxon>
        <taxon>Pezizomycotina</taxon>
        <taxon>Dothideomycetes</taxon>
        <taxon>Dothideomycetidae</taxon>
        <taxon>Mycosphaerellales</taxon>
        <taxon>Teratosphaeriaceae</taxon>
        <taxon>Teratosphaeria</taxon>
    </lineage>
</organism>
<dbReference type="Gene3D" id="3.40.50.720">
    <property type="entry name" value="NAD(P)-binding Rossmann-like Domain"/>
    <property type="match status" value="1"/>
</dbReference>
<evidence type="ECO:0000259" key="5">
    <source>
        <dbReference type="Pfam" id="PF23074"/>
    </source>
</evidence>
<feature type="domain" description="PH" evidence="5">
    <location>
        <begin position="344"/>
        <end position="461"/>
    </location>
</feature>
<dbReference type="InterPro" id="IPR020904">
    <property type="entry name" value="Sc_DH/Rdtase_CS"/>
</dbReference>
<keyword evidence="3" id="KW-0560">Oxidoreductase</keyword>
<evidence type="ECO:0000256" key="4">
    <source>
        <dbReference type="SAM" id="MobiDB-lite"/>
    </source>
</evidence>
<dbReference type="SUPFAM" id="SSF51735">
    <property type="entry name" value="NAD(P)-binding Rossmann-fold domains"/>
    <property type="match status" value="1"/>
</dbReference>
<dbReference type="EMBL" id="RIBY02002489">
    <property type="protein sequence ID" value="KAH9811176.1"/>
    <property type="molecule type" value="Genomic_DNA"/>
</dbReference>
<dbReference type="Pfam" id="PF23076">
    <property type="entry name" value="PH_FT_C"/>
    <property type="match status" value="1"/>
</dbReference>
<protein>
    <submittedName>
        <fullName evidence="7">Uncharacterized protein</fullName>
    </submittedName>
</protein>
<dbReference type="GO" id="GO:0016616">
    <property type="term" value="F:oxidoreductase activity, acting on the CH-OH group of donors, NAD or NADP as acceptor"/>
    <property type="evidence" value="ECO:0007669"/>
    <property type="project" value="UniProtKB-ARBA"/>
</dbReference>
<dbReference type="PROSITE" id="PS00061">
    <property type="entry name" value="ADH_SHORT"/>
    <property type="match status" value="1"/>
</dbReference>
<gene>
    <name evidence="7" type="ORF">Tdes44962_MAKER05909</name>
</gene>
<keyword evidence="8" id="KW-1185">Reference proteome</keyword>
<dbReference type="InterPro" id="IPR002347">
    <property type="entry name" value="SDR_fam"/>
</dbReference>
<dbReference type="Pfam" id="PF23074">
    <property type="entry name" value="PH_FT_N"/>
    <property type="match status" value="1"/>
</dbReference>